<dbReference type="RefSeq" id="WP_131853744.1">
    <property type="nucleotide sequence ID" value="NZ_SKFH01000040.1"/>
</dbReference>
<dbReference type="AlphaFoldDB" id="A0A4R4DUZ8"/>
<dbReference type="PANTHER" id="PTHR41709">
    <property type="entry name" value="KAIB-LIKE PROTEIN 1"/>
    <property type="match status" value="1"/>
</dbReference>
<dbReference type="OrthoDB" id="5458519at2"/>
<name>A0A4R4DUZ8_9BACT</name>
<comment type="caution">
    <text evidence="2">The sequence shown here is derived from an EMBL/GenBank/DDBJ whole genome shotgun (WGS) entry which is preliminary data.</text>
</comment>
<dbReference type="PANTHER" id="PTHR41709:SF2">
    <property type="entry name" value="CIRCADIAN CLOCK PROTEIN KAIB2"/>
    <property type="match status" value="1"/>
</dbReference>
<organism evidence="2 3">
    <name type="scientific">Flaviaesturariibacter aridisoli</name>
    <dbReference type="NCBI Taxonomy" id="2545761"/>
    <lineage>
        <taxon>Bacteria</taxon>
        <taxon>Pseudomonadati</taxon>
        <taxon>Bacteroidota</taxon>
        <taxon>Chitinophagia</taxon>
        <taxon>Chitinophagales</taxon>
        <taxon>Chitinophagaceae</taxon>
        <taxon>Flaviaestuariibacter</taxon>
    </lineage>
</organism>
<dbReference type="Gene3D" id="3.40.30.10">
    <property type="entry name" value="Glutaredoxin"/>
    <property type="match status" value="1"/>
</dbReference>
<dbReference type="InterPro" id="IPR039022">
    <property type="entry name" value="KaiB-like"/>
</dbReference>
<protein>
    <recommendedName>
        <fullName evidence="1">KaiB domain-containing protein</fullName>
    </recommendedName>
</protein>
<dbReference type="GO" id="GO:0048511">
    <property type="term" value="P:rhythmic process"/>
    <property type="evidence" value="ECO:0007669"/>
    <property type="project" value="InterPro"/>
</dbReference>
<evidence type="ECO:0000313" key="3">
    <source>
        <dbReference type="Proteomes" id="UP000295164"/>
    </source>
</evidence>
<sequence length="96" mass="10489">MSPLRFHIYIAGTGRQGRQFAALFEEACGAALPAGSFRIEIIDILREPARAEEYRVLATPTISRVSPAPERRTIGRISAEGAAAALQFLTDDLPNY</sequence>
<dbReference type="InterPro" id="IPR011649">
    <property type="entry name" value="KaiB_domain"/>
</dbReference>
<keyword evidence="3" id="KW-1185">Reference proteome</keyword>
<evidence type="ECO:0000313" key="2">
    <source>
        <dbReference type="EMBL" id="TCZ67058.1"/>
    </source>
</evidence>
<proteinExistence type="predicted"/>
<accession>A0A4R4DUZ8</accession>
<dbReference type="Pfam" id="PF07689">
    <property type="entry name" value="KaiB"/>
    <property type="match status" value="1"/>
</dbReference>
<reference evidence="2 3" key="1">
    <citation type="submission" date="2019-03" db="EMBL/GenBank/DDBJ databases">
        <authorList>
            <person name="Kim M.K.M."/>
        </authorList>
    </citation>
    <scope>NUCLEOTIDE SEQUENCE [LARGE SCALE GENOMIC DNA]</scope>
    <source>
        <strain evidence="2 3">17J68-15</strain>
    </source>
</reference>
<feature type="domain" description="KaiB" evidence="1">
    <location>
        <begin position="7"/>
        <end position="89"/>
    </location>
</feature>
<dbReference type="SMART" id="SM01248">
    <property type="entry name" value="KaiB"/>
    <property type="match status" value="1"/>
</dbReference>
<dbReference type="InterPro" id="IPR036249">
    <property type="entry name" value="Thioredoxin-like_sf"/>
</dbReference>
<evidence type="ECO:0000259" key="1">
    <source>
        <dbReference type="SMART" id="SM01248"/>
    </source>
</evidence>
<dbReference type="EMBL" id="SKFH01000040">
    <property type="protein sequence ID" value="TCZ67058.1"/>
    <property type="molecule type" value="Genomic_DNA"/>
</dbReference>
<dbReference type="SUPFAM" id="SSF52833">
    <property type="entry name" value="Thioredoxin-like"/>
    <property type="match status" value="1"/>
</dbReference>
<dbReference type="Proteomes" id="UP000295164">
    <property type="component" value="Unassembled WGS sequence"/>
</dbReference>
<gene>
    <name evidence="2" type="ORF">E0486_16355</name>
</gene>